<sequence length="144" mass="15743">MNILGSADEETRSFEGEGNTVQEGNKGFPKTWFPLLSPLVRPQYPTRKAEPLQATILILRTPPCSPNRASSLVTPTFTSPNTVPPLSEPCRSATNTPSPPRPDHRRDNLKPHHASLPLSPRAVTGSHRPRAPPHVAPKPTESPR</sequence>
<dbReference type="AlphaFoldDB" id="A0AAN9F1C0"/>
<evidence type="ECO:0000256" key="1">
    <source>
        <dbReference type="SAM" id="MobiDB-lite"/>
    </source>
</evidence>
<feature type="compositionally biased region" description="Polar residues" evidence="1">
    <location>
        <begin position="67"/>
        <end position="81"/>
    </location>
</feature>
<name>A0AAN9F1C0_CLITE</name>
<protein>
    <submittedName>
        <fullName evidence="2">Uncharacterized protein</fullName>
    </submittedName>
</protein>
<dbReference type="Proteomes" id="UP001359559">
    <property type="component" value="Unassembled WGS sequence"/>
</dbReference>
<feature type="region of interest" description="Disordered" evidence="1">
    <location>
        <begin position="1"/>
        <end position="30"/>
    </location>
</feature>
<dbReference type="EMBL" id="JAYKXN010000008">
    <property type="protein sequence ID" value="KAK7265425.1"/>
    <property type="molecule type" value="Genomic_DNA"/>
</dbReference>
<feature type="region of interest" description="Disordered" evidence="1">
    <location>
        <begin position="60"/>
        <end position="144"/>
    </location>
</feature>
<organism evidence="2 3">
    <name type="scientific">Clitoria ternatea</name>
    <name type="common">Butterfly pea</name>
    <dbReference type="NCBI Taxonomy" id="43366"/>
    <lineage>
        <taxon>Eukaryota</taxon>
        <taxon>Viridiplantae</taxon>
        <taxon>Streptophyta</taxon>
        <taxon>Embryophyta</taxon>
        <taxon>Tracheophyta</taxon>
        <taxon>Spermatophyta</taxon>
        <taxon>Magnoliopsida</taxon>
        <taxon>eudicotyledons</taxon>
        <taxon>Gunneridae</taxon>
        <taxon>Pentapetalae</taxon>
        <taxon>rosids</taxon>
        <taxon>fabids</taxon>
        <taxon>Fabales</taxon>
        <taxon>Fabaceae</taxon>
        <taxon>Papilionoideae</taxon>
        <taxon>50 kb inversion clade</taxon>
        <taxon>NPAAA clade</taxon>
        <taxon>indigoferoid/millettioid clade</taxon>
        <taxon>Phaseoleae</taxon>
        <taxon>Clitoria</taxon>
    </lineage>
</organism>
<feature type="compositionally biased region" description="Pro residues" evidence="1">
    <location>
        <begin position="132"/>
        <end position="144"/>
    </location>
</feature>
<evidence type="ECO:0000313" key="2">
    <source>
        <dbReference type="EMBL" id="KAK7265425.1"/>
    </source>
</evidence>
<gene>
    <name evidence="2" type="ORF">RJT34_33045</name>
</gene>
<feature type="compositionally biased region" description="Basic and acidic residues" evidence="1">
    <location>
        <begin position="101"/>
        <end position="110"/>
    </location>
</feature>
<keyword evidence="3" id="KW-1185">Reference proteome</keyword>
<comment type="caution">
    <text evidence="2">The sequence shown here is derived from an EMBL/GenBank/DDBJ whole genome shotgun (WGS) entry which is preliminary data.</text>
</comment>
<evidence type="ECO:0000313" key="3">
    <source>
        <dbReference type="Proteomes" id="UP001359559"/>
    </source>
</evidence>
<reference evidence="2 3" key="1">
    <citation type="submission" date="2024-01" db="EMBL/GenBank/DDBJ databases">
        <title>The genomes of 5 underutilized Papilionoideae crops provide insights into root nodulation and disease resistance.</title>
        <authorList>
            <person name="Yuan L."/>
        </authorList>
    </citation>
    <scope>NUCLEOTIDE SEQUENCE [LARGE SCALE GENOMIC DNA]</scope>
    <source>
        <strain evidence="2">LY-2023</strain>
        <tissue evidence="2">Leaf</tissue>
    </source>
</reference>
<proteinExistence type="predicted"/>
<accession>A0AAN9F1C0</accession>